<dbReference type="InterPro" id="IPR052370">
    <property type="entry name" value="Meta-cleavage_hydrolase"/>
</dbReference>
<dbReference type="Proteomes" id="UP000315295">
    <property type="component" value="Unassembled WGS sequence"/>
</dbReference>
<sequence length="416" mass="47157">MPGCFSIIASRDRCLRYSFSSSGLKSTTTDLGDGTVMHCWAPKNHSPSKPTLLLIHGIGANAMWQWHDFVSPLASRFNLYIPDLVFFGDSYSSRPERSEIFQARCVMALMDAHGVKKMMVTGISYGGFVAYRMAAQFGERIDRLVLCCAGVCTEEKDMENGMFQVKSVEEAMNVLLPQKPQHVRDLMKISFYKPVKNVPSCFLNDFIEVMCSEHLQERKELIQALHKDRKLSDLPKINHPTLIIWGEHDLVFPDVFRTSSREERIDSSTTQGQEVPTLIIWGEHDLVFPLELAHRLKRQIGESADLVIIKNAGHAINAEKPKEMCKHMKSFLIDPLPTAKHENHSNGRKRGRQQVRDSGFSNSSGFEIWQGGAGMTGWQGDDAADGSGRQRGLGTMRVWFMMQQRAGQKKPWWRVR</sequence>
<evidence type="ECO:0000259" key="2">
    <source>
        <dbReference type="Pfam" id="PF00561"/>
    </source>
</evidence>
<dbReference type="AlphaFoldDB" id="A0A540NJT7"/>
<feature type="domain" description="Peptidase S33 tripeptidyl aminopeptidase-like C-terminal" evidence="3">
    <location>
        <begin position="259"/>
        <end position="335"/>
    </location>
</feature>
<comment type="caution">
    <text evidence="4">The sequence shown here is derived from an EMBL/GenBank/DDBJ whole genome shotgun (WGS) entry which is preliminary data.</text>
</comment>
<evidence type="ECO:0000256" key="1">
    <source>
        <dbReference type="SAM" id="MobiDB-lite"/>
    </source>
</evidence>
<dbReference type="Pfam" id="PF00561">
    <property type="entry name" value="Abhydrolase_1"/>
    <property type="match status" value="1"/>
</dbReference>
<dbReference type="STRING" id="106549.A0A540NJT7"/>
<feature type="domain" description="AB hydrolase-1" evidence="2">
    <location>
        <begin position="50"/>
        <end position="254"/>
    </location>
</feature>
<dbReference type="GO" id="GO:0003824">
    <property type="term" value="F:catalytic activity"/>
    <property type="evidence" value="ECO:0007669"/>
    <property type="project" value="InterPro"/>
</dbReference>
<protein>
    <recommendedName>
        <fullName evidence="6">AB hydrolase-1 domain-containing protein</fullName>
    </recommendedName>
</protein>
<evidence type="ECO:0000313" key="4">
    <source>
        <dbReference type="EMBL" id="TQE11281.1"/>
    </source>
</evidence>
<dbReference type="PRINTS" id="PR00111">
    <property type="entry name" value="ABHYDROLASE"/>
</dbReference>
<dbReference type="PANTHER" id="PTHR43139:SF25">
    <property type="entry name" value="ALPHA_BETA-HYDROLASES SUPERFAMILY PROTEIN"/>
    <property type="match status" value="1"/>
</dbReference>
<evidence type="ECO:0000313" key="5">
    <source>
        <dbReference type="Proteomes" id="UP000315295"/>
    </source>
</evidence>
<dbReference type="PANTHER" id="PTHR43139">
    <property type="entry name" value="SI:DKEY-122A22.2"/>
    <property type="match status" value="1"/>
</dbReference>
<dbReference type="EMBL" id="VIEB01000032">
    <property type="protein sequence ID" value="TQE11281.1"/>
    <property type="molecule type" value="Genomic_DNA"/>
</dbReference>
<reference evidence="4 5" key="1">
    <citation type="journal article" date="2019" name="G3 (Bethesda)">
        <title>Sequencing of a Wild Apple (Malus baccata) Genome Unravels the Differences Between Cultivated and Wild Apple Species Regarding Disease Resistance and Cold Tolerance.</title>
        <authorList>
            <person name="Chen X."/>
        </authorList>
    </citation>
    <scope>NUCLEOTIDE SEQUENCE [LARGE SCALE GENOMIC DNA]</scope>
    <source>
        <strain evidence="5">cv. Shandingzi</strain>
        <tissue evidence="4">Leaves</tissue>
    </source>
</reference>
<keyword evidence="5" id="KW-1185">Reference proteome</keyword>
<evidence type="ECO:0008006" key="6">
    <source>
        <dbReference type="Google" id="ProtNLM"/>
    </source>
</evidence>
<gene>
    <name evidence="4" type="ORF">C1H46_003287</name>
</gene>
<dbReference type="Pfam" id="PF08386">
    <property type="entry name" value="Abhydrolase_4"/>
    <property type="match status" value="1"/>
</dbReference>
<organism evidence="4 5">
    <name type="scientific">Malus baccata</name>
    <name type="common">Siberian crab apple</name>
    <name type="synonym">Pyrus baccata</name>
    <dbReference type="NCBI Taxonomy" id="106549"/>
    <lineage>
        <taxon>Eukaryota</taxon>
        <taxon>Viridiplantae</taxon>
        <taxon>Streptophyta</taxon>
        <taxon>Embryophyta</taxon>
        <taxon>Tracheophyta</taxon>
        <taxon>Spermatophyta</taxon>
        <taxon>Magnoliopsida</taxon>
        <taxon>eudicotyledons</taxon>
        <taxon>Gunneridae</taxon>
        <taxon>Pentapetalae</taxon>
        <taxon>rosids</taxon>
        <taxon>fabids</taxon>
        <taxon>Rosales</taxon>
        <taxon>Rosaceae</taxon>
        <taxon>Amygdaloideae</taxon>
        <taxon>Maleae</taxon>
        <taxon>Malus</taxon>
    </lineage>
</organism>
<proteinExistence type="predicted"/>
<dbReference type="PRINTS" id="PR00412">
    <property type="entry name" value="EPOXHYDRLASE"/>
</dbReference>
<evidence type="ECO:0000259" key="3">
    <source>
        <dbReference type="Pfam" id="PF08386"/>
    </source>
</evidence>
<feature type="region of interest" description="Disordered" evidence="1">
    <location>
        <begin position="337"/>
        <end position="361"/>
    </location>
</feature>
<dbReference type="SUPFAM" id="SSF53474">
    <property type="entry name" value="alpha/beta-Hydrolases"/>
    <property type="match status" value="2"/>
</dbReference>
<dbReference type="InterPro" id="IPR000639">
    <property type="entry name" value="Epox_hydrolase-like"/>
</dbReference>
<dbReference type="Gene3D" id="3.40.50.1820">
    <property type="entry name" value="alpha/beta hydrolase"/>
    <property type="match status" value="2"/>
</dbReference>
<dbReference type="InterPro" id="IPR013595">
    <property type="entry name" value="Pept_S33_TAP-like_C"/>
</dbReference>
<accession>A0A540NJT7</accession>
<dbReference type="InterPro" id="IPR000073">
    <property type="entry name" value="AB_hydrolase_1"/>
</dbReference>
<name>A0A540NJT7_MALBA</name>
<dbReference type="InterPro" id="IPR029058">
    <property type="entry name" value="AB_hydrolase_fold"/>
</dbReference>